<evidence type="ECO:0000313" key="1">
    <source>
        <dbReference type="EMBL" id="OJJ89568.1"/>
    </source>
</evidence>
<protein>
    <submittedName>
        <fullName evidence="1">Uncharacterized protein</fullName>
    </submittedName>
</protein>
<organism evidence="1 2">
    <name type="scientific">Aspergillus glaucus CBS 516.65</name>
    <dbReference type="NCBI Taxonomy" id="1160497"/>
    <lineage>
        <taxon>Eukaryota</taxon>
        <taxon>Fungi</taxon>
        <taxon>Dikarya</taxon>
        <taxon>Ascomycota</taxon>
        <taxon>Pezizomycotina</taxon>
        <taxon>Eurotiomycetes</taxon>
        <taxon>Eurotiomycetidae</taxon>
        <taxon>Eurotiales</taxon>
        <taxon>Aspergillaceae</taxon>
        <taxon>Aspergillus</taxon>
        <taxon>Aspergillus subgen. Aspergillus</taxon>
    </lineage>
</organism>
<dbReference type="VEuPathDB" id="FungiDB:ASPGLDRAFT_264301"/>
<sequence length="77" mass="8761">MEREDAAIDSGRLGEDQRLSGRMRESWDSGDFWISYAARKNFAFGAVFWNSSTLSSLGLVRTLMVIIDGKREPIYLI</sequence>
<gene>
    <name evidence="1" type="ORF">ASPGLDRAFT_264301</name>
</gene>
<dbReference type="AlphaFoldDB" id="A0A1L9W069"/>
<keyword evidence="2" id="KW-1185">Reference proteome</keyword>
<accession>A0A1L9W069</accession>
<dbReference type="OrthoDB" id="5412996at2759"/>
<proteinExistence type="predicted"/>
<name>A0A1L9W069_ASPGL</name>
<dbReference type="RefSeq" id="XP_022406230.1">
    <property type="nucleotide sequence ID" value="XM_022543559.1"/>
</dbReference>
<dbReference type="Proteomes" id="UP000184300">
    <property type="component" value="Unassembled WGS sequence"/>
</dbReference>
<reference evidence="2" key="1">
    <citation type="journal article" date="2017" name="Genome Biol.">
        <title>Comparative genomics reveals high biological diversity and specific adaptations in the industrially and medically important fungal genus Aspergillus.</title>
        <authorList>
            <person name="de Vries R.P."/>
            <person name="Riley R."/>
            <person name="Wiebenga A."/>
            <person name="Aguilar-Osorio G."/>
            <person name="Amillis S."/>
            <person name="Uchima C.A."/>
            <person name="Anderluh G."/>
            <person name="Asadollahi M."/>
            <person name="Askin M."/>
            <person name="Barry K."/>
            <person name="Battaglia E."/>
            <person name="Bayram O."/>
            <person name="Benocci T."/>
            <person name="Braus-Stromeyer S.A."/>
            <person name="Caldana C."/>
            <person name="Canovas D."/>
            <person name="Cerqueira G.C."/>
            <person name="Chen F."/>
            <person name="Chen W."/>
            <person name="Choi C."/>
            <person name="Clum A."/>
            <person name="Dos Santos R.A."/>
            <person name="Damasio A.R."/>
            <person name="Diallinas G."/>
            <person name="Emri T."/>
            <person name="Fekete E."/>
            <person name="Flipphi M."/>
            <person name="Freyberg S."/>
            <person name="Gallo A."/>
            <person name="Gournas C."/>
            <person name="Habgood R."/>
            <person name="Hainaut M."/>
            <person name="Harispe M.L."/>
            <person name="Henrissat B."/>
            <person name="Hilden K.S."/>
            <person name="Hope R."/>
            <person name="Hossain A."/>
            <person name="Karabika E."/>
            <person name="Karaffa L."/>
            <person name="Karanyi Z."/>
            <person name="Krasevec N."/>
            <person name="Kuo A."/>
            <person name="Kusch H."/>
            <person name="LaButti K."/>
            <person name="Lagendijk E.L."/>
            <person name="Lapidus A."/>
            <person name="Levasseur A."/>
            <person name="Lindquist E."/>
            <person name="Lipzen A."/>
            <person name="Logrieco A.F."/>
            <person name="MacCabe A."/>
            <person name="Maekelae M.R."/>
            <person name="Malavazi I."/>
            <person name="Melin P."/>
            <person name="Meyer V."/>
            <person name="Mielnichuk N."/>
            <person name="Miskei M."/>
            <person name="Molnar A.P."/>
            <person name="Mule G."/>
            <person name="Ngan C.Y."/>
            <person name="Orejas M."/>
            <person name="Orosz E."/>
            <person name="Ouedraogo J.P."/>
            <person name="Overkamp K.M."/>
            <person name="Park H.-S."/>
            <person name="Perrone G."/>
            <person name="Piumi F."/>
            <person name="Punt P.J."/>
            <person name="Ram A.F."/>
            <person name="Ramon A."/>
            <person name="Rauscher S."/>
            <person name="Record E."/>
            <person name="Riano-Pachon D.M."/>
            <person name="Robert V."/>
            <person name="Roehrig J."/>
            <person name="Ruller R."/>
            <person name="Salamov A."/>
            <person name="Salih N.S."/>
            <person name="Samson R.A."/>
            <person name="Sandor E."/>
            <person name="Sanguinetti M."/>
            <person name="Schuetze T."/>
            <person name="Sepcic K."/>
            <person name="Shelest E."/>
            <person name="Sherlock G."/>
            <person name="Sophianopoulou V."/>
            <person name="Squina F.M."/>
            <person name="Sun H."/>
            <person name="Susca A."/>
            <person name="Todd R.B."/>
            <person name="Tsang A."/>
            <person name="Unkles S.E."/>
            <person name="van de Wiele N."/>
            <person name="van Rossen-Uffink D."/>
            <person name="Oliveira J.V."/>
            <person name="Vesth T.C."/>
            <person name="Visser J."/>
            <person name="Yu J.-H."/>
            <person name="Zhou M."/>
            <person name="Andersen M.R."/>
            <person name="Archer D.B."/>
            <person name="Baker S.E."/>
            <person name="Benoit I."/>
            <person name="Brakhage A.A."/>
            <person name="Braus G.H."/>
            <person name="Fischer R."/>
            <person name="Frisvad J.C."/>
            <person name="Goldman G.H."/>
            <person name="Houbraken J."/>
            <person name="Oakley B."/>
            <person name="Pocsi I."/>
            <person name="Scazzocchio C."/>
            <person name="Seiboth B."/>
            <person name="vanKuyk P.A."/>
            <person name="Wortman J."/>
            <person name="Dyer P.S."/>
            <person name="Grigoriev I.V."/>
        </authorList>
    </citation>
    <scope>NUCLEOTIDE SEQUENCE [LARGE SCALE GENOMIC DNA]</scope>
    <source>
        <strain evidence="2">CBS 516.65</strain>
    </source>
</reference>
<evidence type="ECO:0000313" key="2">
    <source>
        <dbReference type="Proteomes" id="UP000184300"/>
    </source>
</evidence>
<dbReference type="EMBL" id="KV878888">
    <property type="protein sequence ID" value="OJJ89568.1"/>
    <property type="molecule type" value="Genomic_DNA"/>
</dbReference>
<dbReference type="GeneID" id="34459820"/>